<comment type="caution">
    <text evidence="3">The sequence shown here is derived from an EMBL/GenBank/DDBJ whole genome shotgun (WGS) entry which is preliminary data.</text>
</comment>
<dbReference type="EMBL" id="SMAO01000002">
    <property type="protein sequence ID" value="TCT23117.1"/>
    <property type="molecule type" value="Genomic_DNA"/>
</dbReference>
<organism evidence="3 4">
    <name type="scientific">Thiobaca trueperi</name>
    <dbReference type="NCBI Taxonomy" id="127458"/>
    <lineage>
        <taxon>Bacteria</taxon>
        <taxon>Pseudomonadati</taxon>
        <taxon>Pseudomonadota</taxon>
        <taxon>Gammaproteobacteria</taxon>
        <taxon>Chromatiales</taxon>
        <taxon>Chromatiaceae</taxon>
        <taxon>Thiobaca</taxon>
    </lineage>
</organism>
<evidence type="ECO:0000259" key="2">
    <source>
        <dbReference type="Pfam" id="PF00535"/>
    </source>
</evidence>
<keyword evidence="1" id="KW-0812">Transmembrane</keyword>
<keyword evidence="3" id="KW-0808">Transferase</keyword>
<accession>A0A4R3N450</accession>
<dbReference type="CDD" id="cd00761">
    <property type="entry name" value="Glyco_tranf_GTA_type"/>
    <property type="match status" value="1"/>
</dbReference>
<dbReference type="Pfam" id="PF00535">
    <property type="entry name" value="Glycos_transf_2"/>
    <property type="match status" value="1"/>
</dbReference>
<evidence type="ECO:0000256" key="1">
    <source>
        <dbReference type="SAM" id="Phobius"/>
    </source>
</evidence>
<dbReference type="InterPro" id="IPR029044">
    <property type="entry name" value="Nucleotide-diphossugar_trans"/>
</dbReference>
<dbReference type="PANTHER" id="PTHR22916:SF3">
    <property type="entry name" value="UDP-GLCNAC:BETAGAL BETA-1,3-N-ACETYLGLUCOSAMINYLTRANSFERASE-LIKE PROTEIN 1"/>
    <property type="match status" value="1"/>
</dbReference>
<dbReference type="Gene3D" id="3.90.550.10">
    <property type="entry name" value="Spore Coat Polysaccharide Biosynthesis Protein SpsA, Chain A"/>
    <property type="match status" value="1"/>
</dbReference>
<evidence type="ECO:0000313" key="3">
    <source>
        <dbReference type="EMBL" id="TCT23117.1"/>
    </source>
</evidence>
<dbReference type="AlphaFoldDB" id="A0A4R3N450"/>
<keyword evidence="1" id="KW-0472">Membrane</keyword>
<dbReference type="GO" id="GO:0016758">
    <property type="term" value="F:hexosyltransferase activity"/>
    <property type="evidence" value="ECO:0007669"/>
    <property type="project" value="UniProtKB-ARBA"/>
</dbReference>
<reference evidence="3 4" key="1">
    <citation type="submission" date="2019-03" db="EMBL/GenBank/DDBJ databases">
        <title>Genomic Encyclopedia of Type Strains, Phase IV (KMG-IV): sequencing the most valuable type-strain genomes for metagenomic binning, comparative biology and taxonomic classification.</title>
        <authorList>
            <person name="Goeker M."/>
        </authorList>
    </citation>
    <scope>NUCLEOTIDE SEQUENCE [LARGE SCALE GENOMIC DNA]</scope>
    <source>
        <strain evidence="3 4">DSM 13587</strain>
    </source>
</reference>
<evidence type="ECO:0000313" key="4">
    <source>
        <dbReference type="Proteomes" id="UP000295717"/>
    </source>
</evidence>
<dbReference type="SUPFAM" id="SSF53448">
    <property type="entry name" value="Nucleotide-diphospho-sugar transferases"/>
    <property type="match status" value="1"/>
</dbReference>
<keyword evidence="1" id="KW-1133">Transmembrane helix</keyword>
<dbReference type="Proteomes" id="UP000295717">
    <property type="component" value="Unassembled WGS sequence"/>
</dbReference>
<sequence>MTHSCCFTVFTPTYNRAHTLNRAYESLKNQTFRDFEWLIIDDGSTDETQKLVASWSKEADFGIHYIFQENQGKHIAFNRGVQLARGRFFLALDSDDAAMPNALEIFAQAWDKIQSNQRGRFSAITGLCIDEQGKLIGDPYPCSPLDSDSSEIRYKYHIKGEKWGFQRTEVLKKFPFPEVYGIKFFPEGVIWSAISREYKTRFINEVVRVYYREETPGSQLTRSDPACHALSCALGHQMTINHDLRWLYRAPLEFIRSGTHYARFSFHVGDGFLAQAKKLSWPGRCLWIITVLPGFFVFLQDCINRQKKAA</sequence>
<feature type="domain" description="Glycosyltransferase 2-like" evidence="2">
    <location>
        <begin position="8"/>
        <end position="112"/>
    </location>
</feature>
<protein>
    <submittedName>
        <fullName evidence="3">Glycosyltransferase involved in cell wall biosynthesis</fullName>
    </submittedName>
</protein>
<gene>
    <name evidence="3" type="ORF">EDC35_102454</name>
</gene>
<proteinExistence type="predicted"/>
<keyword evidence="4" id="KW-1185">Reference proteome</keyword>
<dbReference type="PANTHER" id="PTHR22916">
    <property type="entry name" value="GLYCOSYLTRANSFERASE"/>
    <property type="match status" value="1"/>
</dbReference>
<name>A0A4R3N450_9GAMM</name>
<feature type="transmembrane region" description="Helical" evidence="1">
    <location>
        <begin position="281"/>
        <end position="299"/>
    </location>
</feature>
<dbReference type="InterPro" id="IPR001173">
    <property type="entry name" value="Glyco_trans_2-like"/>
</dbReference>